<keyword evidence="4" id="KW-0132">Cell division</keyword>
<dbReference type="GO" id="GO:0072686">
    <property type="term" value="C:mitotic spindle"/>
    <property type="evidence" value="ECO:0007669"/>
    <property type="project" value="TreeGrafter"/>
</dbReference>
<accession>A0A8H3DX63</accession>
<evidence type="ECO:0000256" key="6">
    <source>
        <dbReference type="ARBA" id="ARBA00023242"/>
    </source>
</evidence>
<dbReference type="SUPFAM" id="SSF75704">
    <property type="entry name" value="Mitotic arrest deficient-like 1, Mad1"/>
    <property type="match status" value="1"/>
</dbReference>
<gene>
    <name evidence="10" type="ORF">RDB_LOCUS75614</name>
</gene>
<keyword evidence="5" id="KW-0498">Mitosis</keyword>
<feature type="coiled-coil region" evidence="8">
    <location>
        <begin position="47"/>
        <end position="197"/>
    </location>
</feature>
<dbReference type="Gene3D" id="3.30.457.60">
    <property type="match status" value="1"/>
</dbReference>
<protein>
    <recommendedName>
        <fullName evidence="3">Spindle assembly checkpoint component MAD1</fullName>
    </recommendedName>
</protein>
<evidence type="ECO:0000256" key="4">
    <source>
        <dbReference type="ARBA" id="ARBA00022618"/>
    </source>
</evidence>
<dbReference type="Proteomes" id="UP000663827">
    <property type="component" value="Unassembled WGS sequence"/>
</dbReference>
<keyword evidence="6" id="KW-0539">Nucleus</keyword>
<evidence type="ECO:0000256" key="7">
    <source>
        <dbReference type="ARBA" id="ARBA00023306"/>
    </source>
</evidence>
<dbReference type="GO" id="GO:0000776">
    <property type="term" value="C:kinetochore"/>
    <property type="evidence" value="ECO:0007669"/>
    <property type="project" value="TreeGrafter"/>
</dbReference>
<evidence type="ECO:0000256" key="9">
    <source>
        <dbReference type="SAM" id="MobiDB-lite"/>
    </source>
</evidence>
<dbReference type="GO" id="GO:0007094">
    <property type="term" value="P:mitotic spindle assembly checkpoint signaling"/>
    <property type="evidence" value="ECO:0007669"/>
    <property type="project" value="InterPro"/>
</dbReference>
<evidence type="ECO:0000256" key="1">
    <source>
        <dbReference type="ARBA" id="ARBA00004123"/>
    </source>
</evidence>
<dbReference type="Pfam" id="PF05557">
    <property type="entry name" value="MAD"/>
    <property type="match status" value="1"/>
</dbReference>
<keyword evidence="7" id="KW-0131">Cell cycle</keyword>
<feature type="region of interest" description="Disordered" evidence="9">
    <location>
        <begin position="1"/>
        <end position="44"/>
    </location>
</feature>
<dbReference type="GO" id="GO:0051315">
    <property type="term" value="P:attachment of mitotic spindle microtubules to kinetochore"/>
    <property type="evidence" value="ECO:0007669"/>
    <property type="project" value="TreeGrafter"/>
</dbReference>
<dbReference type="AlphaFoldDB" id="A0A8H3DX63"/>
<keyword evidence="8" id="KW-0175">Coiled coil</keyword>
<dbReference type="EMBL" id="CAJNJQ010001520">
    <property type="protein sequence ID" value="CAE7141535.1"/>
    <property type="molecule type" value="Genomic_DNA"/>
</dbReference>
<comment type="subcellular location">
    <subcellularLocation>
        <location evidence="1">Nucleus</location>
    </subcellularLocation>
</comment>
<dbReference type="GO" id="GO:0005635">
    <property type="term" value="C:nuclear envelope"/>
    <property type="evidence" value="ECO:0007669"/>
    <property type="project" value="TreeGrafter"/>
</dbReference>
<dbReference type="InterPro" id="IPR008672">
    <property type="entry name" value="Mad1"/>
</dbReference>
<dbReference type="PANTHER" id="PTHR23168:SF0">
    <property type="entry name" value="MITOTIC SPINDLE ASSEMBLY CHECKPOINT PROTEIN MAD1"/>
    <property type="match status" value="1"/>
</dbReference>
<sequence length="686" mass="76900">MDNRSRPRLVGAGAKRDTLTAQLEEDPSLSSTRRSQRAAQHASSMSKNLWERRVVLANERIAQLEAQIIERDASHARLQTENARLVEREKAARDVKASLEANIAKLKEDAAGSSTAWTAKLRKLTDANAEFQDAKEGLVNNIQSLESKVLLLEKKLSTTETELEASQAQITIRQNLNNTLRAQLDEALSENKNLKASSGTNAGRDKEWAVVKDELARQTSHINQLTRHNAHLTRQLQVQHNAEILAEENKSLQTKVTELNAEVQRMARTEAELRVVADAAARTGISQQVEREKEDLEIEVNKLRIQNAGLLDEVGELKSNVGKVKSKSGGTSNVLGREGEDDETEEEAQIADLETEIERMRGMVAALQVKVRVGSEERKVLRGILSTTYSDADDALVARVEQLEKLLEQRDAEATADTVDMSMRSQIGDATFSTVRWEAIREREKREKVEEEMIELSKQIEAYEETIERLEQTLFELRGEIAAGTHDEPGTRTLQLADNPESRWFAMREEEVGRMKEEINVLRTRITEGGAGVATAADGGDGVPRETYENLQREKEELEEVVKQKEKRLLRLKSVFQSKAVEFRDSISSLLGYKLHFEPKHVRLTSVYDRDIDLKFASGGGNQAVMGPIRIGGGAQNKEEIEAQVLELKSLWVDQKQNVPCFLAQLTMYAYERAEMGLSDWAGLDG</sequence>
<feature type="coiled-coil region" evidence="8">
    <location>
        <begin position="439"/>
        <end position="480"/>
    </location>
</feature>
<feature type="region of interest" description="Disordered" evidence="9">
    <location>
        <begin position="323"/>
        <end position="347"/>
    </location>
</feature>
<evidence type="ECO:0000256" key="8">
    <source>
        <dbReference type="SAM" id="Coils"/>
    </source>
</evidence>
<proteinExistence type="inferred from homology"/>
<dbReference type="Gene3D" id="6.10.250.90">
    <property type="match status" value="1"/>
</dbReference>
<dbReference type="PANTHER" id="PTHR23168">
    <property type="entry name" value="MITOTIC SPINDLE ASSEMBLY CHECKPOINT PROTEIN MAD1 MITOTIC ARREST DEFICIENT-LIKE PROTEIN 1"/>
    <property type="match status" value="1"/>
</dbReference>
<dbReference type="GO" id="GO:0051301">
    <property type="term" value="P:cell division"/>
    <property type="evidence" value="ECO:0007669"/>
    <property type="project" value="UniProtKB-KW"/>
</dbReference>
<evidence type="ECO:0000256" key="2">
    <source>
        <dbReference type="ARBA" id="ARBA00008029"/>
    </source>
</evidence>
<evidence type="ECO:0000313" key="10">
    <source>
        <dbReference type="EMBL" id="CAE7141535.1"/>
    </source>
</evidence>
<feature type="coiled-coil region" evidence="8">
    <location>
        <begin position="548"/>
        <end position="575"/>
    </location>
</feature>
<comment type="similarity">
    <text evidence="2">Belongs to the MAD1 family.</text>
</comment>
<feature type="compositionally biased region" description="Polar residues" evidence="9">
    <location>
        <begin position="28"/>
        <end position="44"/>
    </location>
</feature>
<feature type="compositionally biased region" description="Low complexity" evidence="9">
    <location>
        <begin position="323"/>
        <end position="334"/>
    </location>
</feature>
<evidence type="ECO:0000313" key="11">
    <source>
        <dbReference type="Proteomes" id="UP000663827"/>
    </source>
</evidence>
<reference evidence="10" key="1">
    <citation type="submission" date="2021-01" db="EMBL/GenBank/DDBJ databases">
        <authorList>
            <person name="Kaushik A."/>
        </authorList>
    </citation>
    <scope>NUCLEOTIDE SEQUENCE</scope>
    <source>
        <strain evidence="10">AG5</strain>
    </source>
</reference>
<evidence type="ECO:0000256" key="5">
    <source>
        <dbReference type="ARBA" id="ARBA00022776"/>
    </source>
</evidence>
<comment type="caution">
    <text evidence="10">The sequence shown here is derived from an EMBL/GenBank/DDBJ whole genome shotgun (WGS) entry which is preliminary data.</text>
</comment>
<organism evidence="10 11">
    <name type="scientific">Rhizoctonia solani</name>
    <dbReference type="NCBI Taxonomy" id="456999"/>
    <lineage>
        <taxon>Eukaryota</taxon>
        <taxon>Fungi</taxon>
        <taxon>Dikarya</taxon>
        <taxon>Basidiomycota</taxon>
        <taxon>Agaricomycotina</taxon>
        <taxon>Agaricomycetes</taxon>
        <taxon>Cantharellales</taxon>
        <taxon>Ceratobasidiaceae</taxon>
        <taxon>Rhizoctonia</taxon>
    </lineage>
</organism>
<name>A0A8H3DX63_9AGAM</name>
<evidence type="ECO:0000256" key="3">
    <source>
        <dbReference type="ARBA" id="ARBA00022019"/>
    </source>
</evidence>